<comment type="caution">
    <text evidence="3">The sequence shown here is derived from an EMBL/GenBank/DDBJ whole genome shotgun (WGS) entry which is preliminary data.</text>
</comment>
<feature type="transmembrane region" description="Helical" evidence="1">
    <location>
        <begin position="158"/>
        <end position="179"/>
    </location>
</feature>
<evidence type="ECO:0000313" key="3">
    <source>
        <dbReference type="EMBL" id="PTB17731.1"/>
    </source>
</evidence>
<dbReference type="AlphaFoldDB" id="A0A2T3XMJ6"/>
<proteinExistence type="predicted"/>
<name>A0A2T3XMJ6_9BURK</name>
<feature type="transmembrane region" description="Helical" evidence="1">
    <location>
        <begin position="61"/>
        <end position="80"/>
    </location>
</feature>
<gene>
    <name evidence="3" type="ORF">C9I57_26260</name>
</gene>
<dbReference type="Gene3D" id="1.20.144.10">
    <property type="entry name" value="Phosphatidic acid phosphatase type 2/haloperoxidase"/>
    <property type="match status" value="1"/>
</dbReference>
<dbReference type="PANTHER" id="PTHR14969">
    <property type="entry name" value="SPHINGOSINE-1-PHOSPHATE PHOSPHOHYDROLASE"/>
    <property type="match status" value="1"/>
</dbReference>
<feature type="domain" description="Phosphatidic acid phosphatase type 2/haloperoxidase" evidence="2">
    <location>
        <begin position="61"/>
        <end position="179"/>
    </location>
</feature>
<dbReference type="PANTHER" id="PTHR14969:SF13">
    <property type="entry name" value="AT30094P"/>
    <property type="match status" value="1"/>
</dbReference>
<evidence type="ECO:0000313" key="4">
    <source>
        <dbReference type="Proteomes" id="UP000240638"/>
    </source>
</evidence>
<evidence type="ECO:0000256" key="1">
    <source>
        <dbReference type="SAM" id="Phobius"/>
    </source>
</evidence>
<dbReference type="Proteomes" id="UP000240638">
    <property type="component" value="Unassembled WGS sequence"/>
</dbReference>
<dbReference type="InterPro" id="IPR036938">
    <property type="entry name" value="PAP2/HPO_sf"/>
</dbReference>
<keyword evidence="1" id="KW-0472">Membrane</keyword>
<evidence type="ECO:0000259" key="2">
    <source>
        <dbReference type="SMART" id="SM00014"/>
    </source>
</evidence>
<dbReference type="Pfam" id="PF01569">
    <property type="entry name" value="PAP2"/>
    <property type="match status" value="1"/>
</dbReference>
<keyword evidence="1" id="KW-0812">Transmembrane</keyword>
<reference evidence="3 4" key="1">
    <citation type="submission" date="2018-03" db="EMBL/GenBank/DDBJ databases">
        <title>Whole genome analyses suggest that Burkholderia sensu lato contains two further novel genera in the rhizoxinica-symbiotica group Mycetohabitans gen. nov., and Trinickia gen. nov.: implications for the evolution of diazotrophy and nodulation in the Burkholderiaceae.</title>
        <authorList>
            <person name="Estrada De Los Santos P."/>
            <person name="Palmer M."/>
            <person name="Chavez-Ramirez B."/>
            <person name="Steenkamp E.T."/>
            <person name="Hirsch A.M."/>
            <person name="Manyaka P."/>
            <person name="Maluk M."/>
            <person name="Lafos M."/>
            <person name="Crook M."/>
            <person name="Gross E."/>
            <person name="Simon M.F."/>
            <person name="Bueno Dos Reis Junior F."/>
            <person name="Poole P.S."/>
            <person name="Venter S.N."/>
            <person name="James E.K."/>
        </authorList>
    </citation>
    <scope>NUCLEOTIDE SEQUENCE [LARGE SCALE GENOMIC DNA]</scope>
    <source>
        <strain evidence="3 4">JPY-366</strain>
    </source>
</reference>
<dbReference type="SMART" id="SM00014">
    <property type="entry name" value="acidPPc"/>
    <property type="match status" value="1"/>
</dbReference>
<feature type="transmembrane region" description="Helical" evidence="1">
    <location>
        <begin position="120"/>
        <end position="146"/>
    </location>
</feature>
<dbReference type="InterPro" id="IPR000326">
    <property type="entry name" value="PAP2/HPO"/>
</dbReference>
<dbReference type="EMBL" id="PYUC01000016">
    <property type="protein sequence ID" value="PTB17731.1"/>
    <property type="molecule type" value="Genomic_DNA"/>
</dbReference>
<dbReference type="SUPFAM" id="SSF48317">
    <property type="entry name" value="Acid phosphatase/Vanadium-dependent haloperoxidase"/>
    <property type="match status" value="1"/>
</dbReference>
<accession>A0A2T3XMJ6</accession>
<organism evidence="3 4">
    <name type="scientific">Trinickia symbiotica</name>
    <dbReference type="NCBI Taxonomy" id="863227"/>
    <lineage>
        <taxon>Bacteria</taxon>
        <taxon>Pseudomonadati</taxon>
        <taxon>Pseudomonadota</taxon>
        <taxon>Betaproteobacteria</taxon>
        <taxon>Burkholderiales</taxon>
        <taxon>Burkholderiaceae</taxon>
        <taxon>Trinickia</taxon>
    </lineage>
</organism>
<sequence length="266" mass="29966">MNGFDTAILTFLTQHEFDSAVLNHAIRVMAGLYTFKGFVLIPVLWWIWFQPDERREWQREMVIATIASGLLSLLVGRTLAHYLPYRVRPIHNSQLLLHFPSVNFPEPVLRFWNSFPSDHAMLWMSVATGIFLVWRALGALVLLYTVVFICLPRVYLGLHYPTDVIGGAILGAAITYAMTREAARKRYARPASIWFERSPAASYTLAFVLCFELITQFDEVVRLGESITNALHTAAPAVPGLSAQTEIRPVAPAACRSSHPRLVANR</sequence>
<keyword evidence="1" id="KW-1133">Transmembrane helix</keyword>
<protein>
    <submittedName>
        <fullName evidence="3">Phosphoesterase</fullName>
    </submittedName>
</protein>
<feature type="transmembrane region" description="Helical" evidence="1">
    <location>
        <begin position="30"/>
        <end position="49"/>
    </location>
</feature>